<reference evidence="5" key="1">
    <citation type="journal article" date="2012" name="PLoS Pathog.">
        <title>Comparative genomics of the apicomplexan parasites Toxoplasma gondii and Neospora caninum: Coccidia differing in host range and transmission strategy.</title>
        <authorList>
            <person name="Reid A.J."/>
            <person name="Vermont S.J."/>
            <person name="Cotton J.A."/>
            <person name="Harris D."/>
            <person name="Hill-Cawthorne G.A."/>
            <person name="Konen-Waisman S."/>
            <person name="Latham S.M."/>
            <person name="Mourier T."/>
            <person name="Norton R."/>
            <person name="Quail M.A."/>
            <person name="Sanders M."/>
            <person name="Shanmugam D."/>
            <person name="Sohal A."/>
            <person name="Wasmuth J.D."/>
            <person name="Brunk B."/>
            <person name="Grigg M.E."/>
            <person name="Howard J.C."/>
            <person name="Parkinson J."/>
            <person name="Roos D.S."/>
            <person name="Trees A.J."/>
            <person name="Berriman M."/>
            <person name="Pain A."/>
            <person name="Wastling J.M."/>
        </authorList>
    </citation>
    <scope>NUCLEOTIDE SEQUENCE [LARGE SCALE GENOMIC DNA]</scope>
    <source>
        <strain evidence="5">Liverpool</strain>
    </source>
</reference>
<dbReference type="EMBL" id="FR823390">
    <property type="protein sequence ID" value="CBZ53264.1"/>
    <property type="molecule type" value="Genomic_DNA"/>
</dbReference>
<dbReference type="GO" id="GO:0000045">
    <property type="term" value="P:autophagosome assembly"/>
    <property type="evidence" value="ECO:0007669"/>
    <property type="project" value="TreeGrafter"/>
</dbReference>
<dbReference type="InterPro" id="IPR000594">
    <property type="entry name" value="ThiF_NAD_FAD-bd"/>
</dbReference>
<feature type="compositionally biased region" description="Basic and acidic residues" evidence="1">
    <location>
        <begin position="790"/>
        <end position="806"/>
    </location>
</feature>
<dbReference type="GO" id="GO:0019779">
    <property type="term" value="F:Atg8 activating enzyme activity"/>
    <property type="evidence" value="ECO:0007669"/>
    <property type="project" value="TreeGrafter"/>
</dbReference>
<organism evidence="4 5">
    <name type="scientific">Neospora caninum (strain Liverpool)</name>
    <dbReference type="NCBI Taxonomy" id="572307"/>
    <lineage>
        <taxon>Eukaryota</taxon>
        <taxon>Sar</taxon>
        <taxon>Alveolata</taxon>
        <taxon>Apicomplexa</taxon>
        <taxon>Conoidasida</taxon>
        <taxon>Coccidia</taxon>
        <taxon>Eucoccidiorida</taxon>
        <taxon>Eimeriorina</taxon>
        <taxon>Sarcocystidae</taxon>
        <taxon>Neospora</taxon>
    </lineage>
</organism>
<feature type="region of interest" description="Disordered" evidence="1">
    <location>
        <begin position="761"/>
        <end position="806"/>
    </location>
</feature>
<dbReference type="InterPro" id="IPR042522">
    <property type="entry name" value="Atg7_N_1"/>
</dbReference>
<dbReference type="GO" id="GO:0006995">
    <property type="term" value="P:cellular response to nitrogen starvation"/>
    <property type="evidence" value="ECO:0007669"/>
    <property type="project" value="TreeGrafter"/>
</dbReference>
<feature type="region of interest" description="Disordered" evidence="1">
    <location>
        <begin position="307"/>
        <end position="333"/>
    </location>
</feature>
<feature type="domain" description="Ubiquitin-like modifier-activating enzyme Atg7 N-terminal" evidence="3">
    <location>
        <begin position="108"/>
        <end position="252"/>
    </location>
</feature>
<protein>
    <submittedName>
        <fullName evidence="4">Putative thiF family domain-containing protein</fullName>
    </submittedName>
</protein>
<evidence type="ECO:0000259" key="2">
    <source>
        <dbReference type="Pfam" id="PF00899"/>
    </source>
</evidence>
<feature type="compositionally biased region" description="Basic and acidic residues" evidence="1">
    <location>
        <begin position="421"/>
        <end position="456"/>
    </location>
</feature>
<dbReference type="OrthoDB" id="332223at2759"/>
<dbReference type="InParanoid" id="F0VHQ3"/>
<proteinExistence type="predicted"/>
<dbReference type="InterPro" id="IPR032197">
    <property type="entry name" value="Atg7_N"/>
</dbReference>
<feature type="domain" description="THIF-type NAD/FAD binding fold" evidence="2">
    <location>
        <begin position="558"/>
        <end position="715"/>
    </location>
</feature>
<feature type="compositionally biased region" description="Low complexity" evidence="1">
    <location>
        <begin position="773"/>
        <end position="788"/>
    </location>
</feature>
<dbReference type="eggNOG" id="KOG2337">
    <property type="taxonomic scope" value="Eukaryota"/>
</dbReference>
<feature type="compositionally biased region" description="Basic and acidic residues" evidence="1">
    <location>
        <begin position="18"/>
        <end position="36"/>
    </location>
</feature>
<dbReference type="GO" id="GO:0034727">
    <property type="term" value="P:piecemeal microautophagy of the nucleus"/>
    <property type="evidence" value="ECO:0007669"/>
    <property type="project" value="TreeGrafter"/>
</dbReference>
<feature type="domain" description="Ubiquitin-like modifier-activating enzyme Atg7 N-terminal" evidence="3">
    <location>
        <begin position="365"/>
        <end position="539"/>
    </location>
</feature>
<dbReference type="InterPro" id="IPR045886">
    <property type="entry name" value="ThiF/MoeB/HesA"/>
</dbReference>
<dbReference type="GO" id="GO:0000407">
    <property type="term" value="C:phagophore assembly site"/>
    <property type="evidence" value="ECO:0007669"/>
    <property type="project" value="TreeGrafter"/>
</dbReference>
<dbReference type="InterPro" id="IPR042523">
    <property type="entry name" value="Atg7_N_2"/>
</dbReference>
<dbReference type="Gene3D" id="3.40.140.100">
    <property type="entry name" value="Ubiquitin-like modifier-activating enzyme ATG7 C-terminal domain"/>
    <property type="match status" value="1"/>
</dbReference>
<dbReference type="SUPFAM" id="SSF69572">
    <property type="entry name" value="Activating enzymes of the ubiquitin-like proteins"/>
    <property type="match status" value="1"/>
</dbReference>
<dbReference type="Gene3D" id="3.40.140.70">
    <property type="entry name" value="Ubiquitin-like modifier-activating enzyme ATG7 N-terminal domain"/>
    <property type="match status" value="1"/>
</dbReference>
<dbReference type="PANTHER" id="PTHR10953">
    <property type="entry name" value="UBIQUITIN-ACTIVATING ENZYME E1"/>
    <property type="match status" value="1"/>
</dbReference>
<dbReference type="VEuPathDB" id="ToxoDB:NCLIV_030510"/>
<dbReference type="GO" id="GO:0000422">
    <property type="term" value="P:autophagy of mitochondrion"/>
    <property type="evidence" value="ECO:0007669"/>
    <property type="project" value="TreeGrafter"/>
</dbReference>
<dbReference type="InterPro" id="IPR035985">
    <property type="entry name" value="Ubiquitin-activating_enz"/>
</dbReference>
<dbReference type="PANTHER" id="PTHR10953:SF3">
    <property type="entry name" value="UBIQUITIN-LIKE MODIFIER-ACTIVATING ENZYME ATG7"/>
    <property type="match status" value="1"/>
</dbReference>
<accession>F0VHQ3</accession>
<dbReference type="GO" id="GO:0019778">
    <property type="term" value="F:Atg12 activating enzyme activity"/>
    <property type="evidence" value="ECO:0007669"/>
    <property type="project" value="TreeGrafter"/>
</dbReference>
<dbReference type="GO" id="GO:0032446">
    <property type="term" value="P:protein modification by small protein conjugation"/>
    <property type="evidence" value="ECO:0007669"/>
    <property type="project" value="TreeGrafter"/>
</dbReference>
<dbReference type="AlphaFoldDB" id="F0VHQ3"/>
<evidence type="ECO:0000313" key="4">
    <source>
        <dbReference type="EMBL" id="CBZ53264.1"/>
    </source>
</evidence>
<feature type="region of interest" description="Disordered" evidence="1">
    <location>
        <begin position="1"/>
        <end position="92"/>
    </location>
</feature>
<evidence type="ECO:0000256" key="1">
    <source>
        <dbReference type="SAM" id="MobiDB-lite"/>
    </source>
</evidence>
<dbReference type="Pfam" id="PF00899">
    <property type="entry name" value="ThiF"/>
    <property type="match status" value="1"/>
</dbReference>
<feature type="compositionally biased region" description="Low complexity" evidence="1">
    <location>
        <begin position="74"/>
        <end position="92"/>
    </location>
</feature>
<feature type="compositionally biased region" description="Low complexity" evidence="1">
    <location>
        <begin position="317"/>
        <end position="333"/>
    </location>
</feature>
<sequence>METKAEAEEAVCGVPGRLGREAARAEEGESQREEGGSQRIEGGSQTEEKGRVDGATASGIGCRSSSLREEHRSAPNSSCSGPAASAASSHPRSEASSTRCICASRAVLRFHPFTLSIDVSFWRRLGETKLREWRLQTPWTPLLAVSTPKHFVSRVTPSRAPASFSPGGRTEWRREKAGSASPCSLSPAIFRLDQNAFDLASHPRFLSSSSDASPAAPCFTGEVPLLGFLYNCNSLEQFKAFNRQAAVSQILQAPILSASSLSSQEVRRGSASPDEAQNACGDSPGLLQLPVYEDAFWDFPSRTASLHQHNRPASTGSASLAPQSSPSSASSLSPASSAVASEAVSGRRDAPWLSQCLYTALPPIALACRFFLITFIDLKAFVAFYSVAVPAVRPGTDFAVLSPPRGALLQAHGASRGGKHEKRERTCGPQKGEEEKDDRAREAEGEEQREKREDAQKALSSHLSKYGSRSCPISAASTPAPPFLRSSGVCTLHLCYLDPSGDPQALGWPLRNLLLLLSVRFSLYNKVLSLLSFRDLLLHHGKVIQKDAVELNVQLIRWRLLPAFEPRRIQDLRVLLLGAGTLGCGVARLLVAWGVRDFTFVDSSCVALSNPARQCLYTYEDAMPQGTGDQSGGEPGSSGVKKVDAACRRLLAIRPDLRCRGFDLEIPMPGHPRFGHSTPPGGRSLEEAHDLLASLIDEHDVVMMLTDSKESRWLASLIVADRTLDQQCTVTRPGISSFACSVAVELLAALTQHPKGFAAPHIPSDPLASVHPSSESSRSSASGSSGAGVRRRDEARRGRSGERHVEDFSCMGATPHTVRGYFSSFRMLSLASERNPQCVCCSNAILEKYRENRVQFLREVIASSSVLEKYSGLEELQKQIEARGEDADVVCLSDEEEDENE</sequence>
<dbReference type="Gene3D" id="3.40.50.720">
    <property type="entry name" value="NAD(P)-binding Rossmann-like Domain"/>
    <property type="match status" value="2"/>
</dbReference>
<gene>
    <name evidence="4" type="ORF">NCLIV_030510</name>
</gene>
<feature type="compositionally biased region" description="Polar residues" evidence="1">
    <location>
        <begin position="307"/>
        <end position="316"/>
    </location>
</feature>
<feature type="region of interest" description="Disordered" evidence="1">
    <location>
        <begin position="409"/>
        <end position="458"/>
    </location>
</feature>
<dbReference type="RefSeq" id="XP_003883296.1">
    <property type="nucleotide sequence ID" value="XM_003883247.1"/>
</dbReference>
<dbReference type="GeneID" id="13443623"/>
<dbReference type="Proteomes" id="UP000007494">
    <property type="component" value="Chromosome VIII"/>
</dbReference>
<evidence type="ECO:0000259" key="3">
    <source>
        <dbReference type="Pfam" id="PF16420"/>
    </source>
</evidence>
<dbReference type="Pfam" id="PF16420">
    <property type="entry name" value="ATG7_N"/>
    <property type="match status" value="2"/>
</dbReference>
<name>F0VHQ3_NEOCL</name>
<keyword evidence="5" id="KW-1185">Reference proteome</keyword>
<evidence type="ECO:0000313" key="5">
    <source>
        <dbReference type="Proteomes" id="UP000007494"/>
    </source>
</evidence>